<organism evidence="2 3">
    <name type="scientific">Chromobacterium violaceum (strain ATCC 12472 / DSM 30191 / JCM 1249 / CCUG 213 / NBRC 12614 / NCIMB 9131 / NCTC 9757 / MK)</name>
    <dbReference type="NCBI Taxonomy" id="243365"/>
    <lineage>
        <taxon>Bacteria</taxon>
        <taxon>Pseudomonadati</taxon>
        <taxon>Pseudomonadota</taxon>
        <taxon>Betaproteobacteria</taxon>
        <taxon>Neisseriales</taxon>
        <taxon>Chromobacteriaceae</taxon>
        <taxon>Chromobacterium</taxon>
    </lineage>
</organism>
<dbReference type="STRING" id="243365.CV_3142"/>
<dbReference type="AlphaFoldDB" id="Q7NTB7"/>
<feature type="compositionally biased region" description="Low complexity" evidence="1">
    <location>
        <begin position="1"/>
        <end position="15"/>
    </location>
</feature>
<dbReference type="HOGENOM" id="CLU_3005841_0_0_4"/>
<sequence>MTSIQNSNSNIIHSNLKSKQTKNTTKNCTFRHQPYIPMRKHRNCRHLYIAPTLSRE</sequence>
<feature type="region of interest" description="Disordered" evidence="1">
    <location>
        <begin position="1"/>
        <end position="29"/>
    </location>
</feature>
<protein>
    <submittedName>
        <fullName evidence="2">Uncharacterized protein</fullName>
    </submittedName>
</protein>
<dbReference type="EMBL" id="AE016825">
    <property type="protein sequence ID" value="AAQ60809.1"/>
    <property type="molecule type" value="Genomic_DNA"/>
</dbReference>
<name>Q7NTB7_CHRVO</name>
<dbReference type="KEGG" id="cvi:CV_3142"/>
<dbReference type="Proteomes" id="UP000001424">
    <property type="component" value="Chromosome"/>
</dbReference>
<accession>Q7NTB7</accession>
<reference evidence="2 3" key="1">
    <citation type="journal article" date="2003" name="Proc. Natl. Acad. Sci. U.S.A.">
        <title>The complete genome sequence of Chromobacterium violaceum reveals remarkable and exploitable bacterial adaptability.</title>
        <authorList>
            <person name="Vasconcelos A.T.R."/>
            <person name="de Almeida D.F."/>
            <person name="Almeida F.C."/>
            <person name="de Almeida L.G.P."/>
            <person name="de Almeida R."/>
            <person name="Goncalves J.A.A."/>
            <person name="Andrade E.M."/>
            <person name="Antonio R.V."/>
            <person name="Araripe J."/>
            <person name="de Araujo M.F.F."/>
            <person name="Filho S.A."/>
            <person name="Azevedo V."/>
            <person name="Batista A.J."/>
            <person name="Bataus L.A.M."/>
            <person name="Batista J.S."/>
            <person name="Belo A."/>
            <person name="vander Berg C."/>
            <person name="Blamey J."/>
            <person name="Bogo M."/>
            <person name="Bonato S."/>
            <person name="Bordignon J."/>
            <person name="Brito C.A."/>
            <person name="Brocchi M."/>
            <person name="Burity H.A."/>
            <person name="Camargo A.A."/>
            <person name="Cardoso D.D.P."/>
            <person name="Carneiro N.P."/>
            <person name="Carraro D.M."/>
            <person name="Carvalho C.M.B."/>
            <person name="Cascardo J.C.M."/>
            <person name="Cavada B.S."/>
            <person name="Chueire L.M.O."/>
            <person name="Pasa T.B.C."/>
            <person name="Duran N."/>
            <person name="Fagundes N."/>
            <person name="Falcao C.L."/>
            <person name="Fantinatti F."/>
            <person name="Farias I.P."/>
            <person name="Felipe M.S.S."/>
            <person name="Ferrari L.P."/>
            <person name="Ferro J.A."/>
            <person name="Ferro M.I.T."/>
            <person name="Franco G.R."/>
            <person name="Freitas N.S.A."/>
            <person name="Furlan L.R."/>
            <person name="Gazzinelli R.T."/>
            <person name="Gomes E.A."/>
            <person name="Goncalves P.R."/>
            <person name="Grangeiro T.B."/>
            <person name="Grattapaglia D."/>
            <person name="Grisard E.C."/>
            <person name="Guimaraes C.T."/>
            <person name="Hanna E.S."/>
            <person name="Hungria M."/>
            <person name="Jardim S.N."/>
            <person name="Laurino J."/>
            <person name="Leoi L.C.T."/>
            <person name="Fassarella L."/>
            <person name="Lima A."/>
            <person name="Loureiro M.F."/>
            <person name="Lyra M.C.P."/>
            <person name="Macedo M."/>
            <person name="Madeira H.M.F."/>
            <person name="Manfio G.P."/>
            <person name="Maranhao A.Q."/>
            <person name="Martins W.S."/>
            <person name="di Mauro S.M.Z."/>
            <person name="de Medeiros S.R.B."/>
            <person name="Meissner R.D.V."/>
            <person name="Menck C.F.M."/>
            <person name="Moreira M.A.M."/>
            <person name="Nascimento F.F."/>
            <person name="Nicolas M.F."/>
            <person name="Oliveira J.G."/>
            <person name="Oliveira S.C."/>
            <person name="Paixao R.F.C."/>
            <person name="Parente J.A."/>
            <person name="Pedrosa F.O."/>
            <person name="Pena S.J.D."/>
            <person name="Perreira J.O."/>
            <person name="Perreira M."/>
            <person name="Pinto L.S.R.C."/>
            <person name="Pinto L.S."/>
            <person name="Porto J.I.R."/>
            <person name="Potrich D.P."/>
            <person name="Neto C.E.R."/>
            <person name="Reis A.M.M."/>
            <person name="Rigo L.U."/>
            <person name="Rondinelli E."/>
            <person name="dos Santos E.B.P."/>
            <person name="Santos F.R."/>
            <person name="Schneider M.P.C."/>
            <person name="Seuanez H.N."/>
            <person name="Silva A.M.R."/>
            <person name="da Silva A.L.C."/>
            <person name="Silva D.W."/>
            <person name="Silva R."/>
            <person name="Simoes I.C."/>
            <person name="Simon D."/>
            <person name="Soares C.M.A."/>
            <person name="Soares R.B.A."/>
            <person name="Souza E.M."/>
            <person name="Souza K.R.L."/>
            <person name="Souza R.C."/>
            <person name="Steffens M.B.R."/>
            <person name="Steindel M."/>
            <person name="Teixeira S.R."/>
            <person name="Urmenyi T."/>
            <person name="Vettore A."/>
            <person name="Wassem R."/>
            <person name="Zaha A."/>
            <person name="Simpson A.J.G."/>
        </authorList>
    </citation>
    <scope>NUCLEOTIDE SEQUENCE [LARGE SCALE GENOMIC DNA]</scope>
    <source>
        <strain evidence="3">ATCC 12472 / DSM 30191 / JCM 1249 / NBRC 12614 / NCIMB 9131 / NCTC 9757</strain>
    </source>
</reference>
<evidence type="ECO:0000313" key="2">
    <source>
        <dbReference type="EMBL" id="AAQ60809.1"/>
    </source>
</evidence>
<feature type="compositionally biased region" description="Polar residues" evidence="1">
    <location>
        <begin position="17"/>
        <end position="29"/>
    </location>
</feature>
<evidence type="ECO:0000256" key="1">
    <source>
        <dbReference type="SAM" id="MobiDB-lite"/>
    </source>
</evidence>
<gene>
    <name evidence="2" type="ordered locus">CV_3142</name>
</gene>
<keyword evidence="3" id="KW-1185">Reference proteome</keyword>
<evidence type="ECO:0000313" key="3">
    <source>
        <dbReference type="Proteomes" id="UP000001424"/>
    </source>
</evidence>
<proteinExistence type="predicted"/>